<keyword evidence="1" id="KW-0812">Transmembrane</keyword>
<dbReference type="EMBL" id="FNSN01000002">
    <property type="protein sequence ID" value="SEB29960.1"/>
    <property type="molecule type" value="Genomic_DNA"/>
</dbReference>
<evidence type="ECO:0000256" key="1">
    <source>
        <dbReference type="SAM" id="Phobius"/>
    </source>
</evidence>
<keyword evidence="1" id="KW-1133">Transmembrane helix</keyword>
<accession>A0A1H4I7T4</accession>
<proteinExistence type="predicted"/>
<keyword evidence="3" id="KW-1185">Reference proteome</keyword>
<evidence type="ECO:0000313" key="2">
    <source>
        <dbReference type="EMBL" id="SEB29960.1"/>
    </source>
</evidence>
<name>A0A1H4I7T4_9MICC</name>
<evidence type="ECO:0000313" key="3">
    <source>
        <dbReference type="Proteomes" id="UP000182652"/>
    </source>
</evidence>
<dbReference type="RefSeq" id="WP_066217212.1">
    <property type="nucleotide sequence ID" value="NZ_FNSN01000002.1"/>
</dbReference>
<keyword evidence="1" id="KW-0472">Membrane</keyword>
<dbReference type="AlphaFoldDB" id="A0A1H4I7T4"/>
<reference evidence="2 3" key="1">
    <citation type="submission" date="2016-10" db="EMBL/GenBank/DDBJ databases">
        <authorList>
            <person name="de Groot N.N."/>
        </authorList>
    </citation>
    <scope>NUCLEOTIDE SEQUENCE [LARGE SCALE GENOMIC DNA]</scope>
    <source>
        <strain evidence="2 3">DSM 10495</strain>
    </source>
</reference>
<protein>
    <submittedName>
        <fullName evidence="2">Uncharacterized protein</fullName>
    </submittedName>
</protein>
<dbReference type="Proteomes" id="UP000182652">
    <property type="component" value="Unassembled WGS sequence"/>
</dbReference>
<dbReference type="STRING" id="156980.SAMN04489745_0096"/>
<organism evidence="2 3">
    <name type="scientific">Arthrobacter woluwensis</name>
    <dbReference type="NCBI Taxonomy" id="156980"/>
    <lineage>
        <taxon>Bacteria</taxon>
        <taxon>Bacillati</taxon>
        <taxon>Actinomycetota</taxon>
        <taxon>Actinomycetes</taxon>
        <taxon>Micrococcales</taxon>
        <taxon>Micrococcaceae</taxon>
        <taxon>Arthrobacter</taxon>
    </lineage>
</organism>
<feature type="transmembrane region" description="Helical" evidence="1">
    <location>
        <begin position="18"/>
        <end position="41"/>
    </location>
</feature>
<gene>
    <name evidence="2" type="ORF">SAMN04489745_0096</name>
</gene>
<feature type="transmembrane region" description="Helical" evidence="1">
    <location>
        <begin position="47"/>
        <end position="65"/>
    </location>
</feature>
<sequence length="195" mass="22099">MDQMTDESRRRDRQLRIWIAEAALSAIGAVALAFLIASPLYVTAHDLAGRALWLVVLFAAVLYFYSIARAFVLGYHAVHDAAELQLGEKVWHLTSSEELVQQVRATGRVHLDIEKTRWPARVKYRSRPWKLPKKAAFVFLDQPTDKDQWLNLSDKRARYLLEIDAAAIQGPVMQRDNALALLHGLRGSARVVDRG</sequence>